<name>A0ABU7K2H8_9ACTN</name>
<feature type="region of interest" description="Disordered" evidence="1">
    <location>
        <begin position="40"/>
        <end position="68"/>
    </location>
</feature>
<evidence type="ECO:0000313" key="3">
    <source>
        <dbReference type="Proteomes" id="UP001356095"/>
    </source>
</evidence>
<keyword evidence="3" id="KW-1185">Reference proteome</keyword>
<dbReference type="EMBL" id="JAUZMY010000002">
    <property type="protein sequence ID" value="MEE2036277.1"/>
    <property type="molecule type" value="Genomic_DNA"/>
</dbReference>
<sequence>MSLMFMLFALLGAIIVLAGGSYALRRVMSYLNDRLVVEEPPARSPRMEPDQHVGGYVPAPRPREELPPSLRTRVHELVVLGRAEEAVRMVRERLGADDVRARRIVAEFGDDGAGPRPALEG</sequence>
<dbReference type="RefSeq" id="WP_330090065.1">
    <property type="nucleotide sequence ID" value="NZ_JAUZMY010000002.1"/>
</dbReference>
<accession>A0ABU7K2H8</accession>
<protein>
    <recommendedName>
        <fullName evidence="4">Ribosomal protein L7/L12 C-terminal domain-containing protein</fullName>
    </recommendedName>
</protein>
<evidence type="ECO:0008006" key="4">
    <source>
        <dbReference type="Google" id="ProtNLM"/>
    </source>
</evidence>
<feature type="compositionally biased region" description="Basic and acidic residues" evidence="1">
    <location>
        <begin position="40"/>
        <end position="51"/>
    </location>
</feature>
<evidence type="ECO:0000256" key="1">
    <source>
        <dbReference type="SAM" id="MobiDB-lite"/>
    </source>
</evidence>
<proteinExistence type="predicted"/>
<reference evidence="2 3" key="1">
    <citation type="submission" date="2023-08" db="EMBL/GenBank/DDBJ databases">
        <authorList>
            <person name="Girao M."/>
            <person name="Carvalho M.F."/>
        </authorList>
    </citation>
    <scope>NUCLEOTIDE SEQUENCE [LARGE SCALE GENOMIC DNA]</scope>
    <source>
        <strain evidence="2 3">CT-R113</strain>
    </source>
</reference>
<gene>
    <name evidence="2" type="ORF">Q8791_03455</name>
</gene>
<organism evidence="2 3">
    <name type="scientific">Nocardiopsis codii</name>
    <dbReference type="NCBI Taxonomy" id="3065942"/>
    <lineage>
        <taxon>Bacteria</taxon>
        <taxon>Bacillati</taxon>
        <taxon>Actinomycetota</taxon>
        <taxon>Actinomycetes</taxon>
        <taxon>Streptosporangiales</taxon>
        <taxon>Nocardiopsidaceae</taxon>
        <taxon>Nocardiopsis</taxon>
    </lineage>
</organism>
<comment type="caution">
    <text evidence="2">The sequence shown here is derived from an EMBL/GenBank/DDBJ whole genome shotgun (WGS) entry which is preliminary data.</text>
</comment>
<dbReference type="Proteomes" id="UP001356095">
    <property type="component" value="Unassembled WGS sequence"/>
</dbReference>
<evidence type="ECO:0000313" key="2">
    <source>
        <dbReference type="EMBL" id="MEE2036277.1"/>
    </source>
</evidence>